<keyword evidence="2" id="KW-1185">Reference proteome</keyword>
<dbReference type="AlphaFoldDB" id="D7SL61"/>
<dbReference type="Proteomes" id="UP000009183">
    <property type="component" value="Chromosome 6"/>
</dbReference>
<accession>D7SL61</accession>
<protein>
    <submittedName>
        <fullName evidence="1">Uncharacterized protein</fullName>
    </submittedName>
</protein>
<evidence type="ECO:0000313" key="2">
    <source>
        <dbReference type="Proteomes" id="UP000009183"/>
    </source>
</evidence>
<proteinExistence type="predicted"/>
<evidence type="ECO:0000313" key="1">
    <source>
        <dbReference type="EMBL" id="CBI16389.3"/>
    </source>
</evidence>
<sequence length="125" mass="14105">MKHSKAFALEVVVMSSSTLEVEVMVEVGICKYREKEVVTDSSKEKVVVEIYNSKEEAVREMEEVGICNNMEVVVVTCSNTGKEVVETYSSKDMETCKHKVEVAGEEMHNCKACKVHKDCHHQPLH</sequence>
<gene>
    <name evidence="1" type="ordered locus">VIT_06s0004g02020</name>
</gene>
<dbReference type="HOGENOM" id="CLU_1996754_0_0_1"/>
<dbReference type="EMBL" id="FN594951">
    <property type="protein sequence ID" value="CBI16389.3"/>
    <property type="molecule type" value="Genomic_DNA"/>
</dbReference>
<reference evidence="2" key="1">
    <citation type="journal article" date="2007" name="Nature">
        <title>The grapevine genome sequence suggests ancestral hexaploidization in major angiosperm phyla.</title>
        <authorList>
            <consortium name="The French-Italian Public Consortium for Grapevine Genome Characterization."/>
            <person name="Jaillon O."/>
            <person name="Aury J.-M."/>
            <person name="Noel B."/>
            <person name="Policriti A."/>
            <person name="Clepet C."/>
            <person name="Casagrande A."/>
            <person name="Choisne N."/>
            <person name="Aubourg S."/>
            <person name="Vitulo N."/>
            <person name="Jubin C."/>
            <person name="Vezzi A."/>
            <person name="Legeai F."/>
            <person name="Hugueney P."/>
            <person name="Dasilva C."/>
            <person name="Horner D."/>
            <person name="Mica E."/>
            <person name="Jublot D."/>
            <person name="Poulain J."/>
            <person name="Bruyere C."/>
            <person name="Billault A."/>
            <person name="Segurens B."/>
            <person name="Gouyvenoux M."/>
            <person name="Ugarte E."/>
            <person name="Cattonaro F."/>
            <person name="Anthouard V."/>
            <person name="Vico V."/>
            <person name="Del Fabbro C."/>
            <person name="Alaux M."/>
            <person name="Di Gaspero G."/>
            <person name="Dumas V."/>
            <person name="Felice N."/>
            <person name="Paillard S."/>
            <person name="Juman I."/>
            <person name="Moroldo M."/>
            <person name="Scalabrin S."/>
            <person name="Canaguier A."/>
            <person name="Le Clainche I."/>
            <person name="Malacrida G."/>
            <person name="Durand E."/>
            <person name="Pesole G."/>
            <person name="Laucou V."/>
            <person name="Chatelet P."/>
            <person name="Merdinoglu D."/>
            <person name="Delledonne M."/>
            <person name="Pezzotti M."/>
            <person name="Lecharny A."/>
            <person name="Scarpelli C."/>
            <person name="Artiguenave F."/>
            <person name="Pe M.E."/>
            <person name="Valle G."/>
            <person name="Morgante M."/>
            <person name="Caboche M."/>
            <person name="Adam-Blondon A.-F."/>
            <person name="Weissenbach J."/>
            <person name="Quetier F."/>
            <person name="Wincker P."/>
        </authorList>
    </citation>
    <scope>NUCLEOTIDE SEQUENCE [LARGE SCALE GENOMIC DNA]</scope>
    <source>
        <strain evidence="2">cv. Pinot noir / PN40024</strain>
    </source>
</reference>
<name>D7SL61_VITVI</name>
<dbReference type="PaxDb" id="29760-VIT_06s0004g02020.t01"/>
<dbReference type="InParanoid" id="D7SL61"/>
<organism evidence="1 2">
    <name type="scientific">Vitis vinifera</name>
    <name type="common">Grape</name>
    <dbReference type="NCBI Taxonomy" id="29760"/>
    <lineage>
        <taxon>Eukaryota</taxon>
        <taxon>Viridiplantae</taxon>
        <taxon>Streptophyta</taxon>
        <taxon>Embryophyta</taxon>
        <taxon>Tracheophyta</taxon>
        <taxon>Spermatophyta</taxon>
        <taxon>Magnoliopsida</taxon>
        <taxon>eudicotyledons</taxon>
        <taxon>Gunneridae</taxon>
        <taxon>Pentapetalae</taxon>
        <taxon>rosids</taxon>
        <taxon>Vitales</taxon>
        <taxon>Vitaceae</taxon>
        <taxon>Viteae</taxon>
        <taxon>Vitis</taxon>
    </lineage>
</organism>